<dbReference type="AlphaFoldDB" id="A0A915YY62"/>
<sequence length="697" mass="82101">MDEIIQIVDEKYDKDDVNNPRDPHNAHKVSLVSLSPNGKYVVTYSEDDKSIEGWIVDSKLTLDPEASVYKLPKNWDIAEIKVNDRKVVCYTKYNSIKIFQMSNEHRQIELNPLPEMLWHGINFKKNGDLILPNGYKISIYHSKHDNMSNRLSLVSSRELLYNKVIKGVSIDDNNMWIISSNYLFHWDLETFQLKFSYSLGFTIEHYDKKFTVITKGNSIAVNYRNEIAIFLKDVHFLIRNIQLKNSDMKIELCQIQNNVYLLAFNIPKKDEKQDIILYSINDINKQQPIDASKIFNDEDSENDSKNKFILYKYNSESKEAFGLINGKFSYINLSDLNLHEFFESYRDDDDLVSWNDYLCQTFEKYYYNDTLAFPDMENIRSLLSESSKNIEDLFSDEYENKNIATKDINFNNQKYKWRIELENDFKLDKLDKLSVYSDKEEFLCSKDLGIKFTTLNWKILNNNALAIRYSGYSDYSIKIYEYDISNKKIEIKYYYKKSVELNGKDFSGPILPIMSDIEKKDLIKIVDSIIEDDRCFARYGPTLLPILIKSTDLNLTHYIEVIYNKCIKLVKEDPKGKLKFLNIITSSMNDLYEKYPDYITKFNSEMFMILDPSNERIVDGEYSHFYAFSHEVKISKIYHYIKFIKRIIKFIIALILTFLTSLLSLPFMIIVIIITLIIEIKEFPKLVSVLLNNLKKV</sequence>
<protein>
    <submittedName>
        <fullName evidence="2">Uncharacterized protein</fullName>
    </submittedName>
</protein>
<dbReference type="OrthoDB" id="2352140at2759"/>
<dbReference type="Proteomes" id="UP000684084">
    <property type="component" value="Unassembled WGS sequence"/>
</dbReference>
<organism evidence="2 3">
    <name type="scientific">Rhizophagus irregularis</name>
    <dbReference type="NCBI Taxonomy" id="588596"/>
    <lineage>
        <taxon>Eukaryota</taxon>
        <taxon>Fungi</taxon>
        <taxon>Fungi incertae sedis</taxon>
        <taxon>Mucoromycota</taxon>
        <taxon>Glomeromycotina</taxon>
        <taxon>Glomeromycetes</taxon>
        <taxon>Glomerales</taxon>
        <taxon>Glomeraceae</taxon>
        <taxon>Rhizophagus</taxon>
    </lineage>
</organism>
<keyword evidence="1" id="KW-0472">Membrane</keyword>
<keyword evidence="1" id="KW-0812">Transmembrane</keyword>
<evidence type="ECO:0000256" key="1">
    <source>
        <dbReference type="SAM" id="Phobius"/>
    </source>
</evidence>
<feature type="transmembrane region" description="Helical" evidence="1">
    <location>
        <begin position="650"/>
        <end position="678"/>
    </location>
</feature>
<dbReference type="EMBL" id="CAGKOT010000008">
    <property type="protein sequence ID" value="CAB5351314.1"/>
    <property type="molecule type" value="Genomic_DNA"/>
</dbReference>
<evidence type="ECO:0000313" key="3">
    <source>
        <dbReference type="Proteomes" id="UP000684084"/>
    </source>
</evidence>
<comment type="caution">
    <text evidence="2">The sequence shown here is derived from an EMBL/GenBank/DDBJ whole genome shotgun (WGS) entry which is preliminary data.</text>
</comment>
<reference evidence="2" key="1">
    <citation type="submission" date="2020-05" db="EMBL/GenBank/DDBJ databases">
        <authorList>
            <person name="Rincon C."/>
            <person name="Sanders R I."/>
            <person name="Robbins C."/>
            <person name="Chaturvedi A."/>
        </authorList>
    </citation>
    <scope>NUCLEOTIDE SEQUENCE</scope>
    <source>
        <strain evidence="2">CHB12</strain>
    </source>
</reference>
<proteinExistence type="predicted"/>
<accession>A0A915YY62</accession>
<name>A0A915YY62_9GLOM</name>
<gene>
    <name evidence="2" type="ORF">CHRIB12_LOCUS5100</name>
</gene>
<evidence type="ECO:0000313" key="2">
    <source>
        <dbReference type="EMBL" id="CAB5351314.1"/>
    </source>
</evidence>
<keyword evidence="1" id="KW-1133">Transmembrane helix</keyword>
<dbReference type="VEuPathDB" id="FungiDB:RhiirFUN_003056"/>